<feature type="disulfide bond" evidence="16">
    <location>
        <begin position="212"/>
        <end position="245"/>
    </location>
</feature>
<feature type="binding site" evidence="14">
    <location>
        <position position="75"/>
    </location>
    <ligand>
        <name>Ca(2+)</name>
        <dbReference type="ChEBI" id="CHEBI:29108"/>
        <label>1</label>
    </ligand>
</feature>
<feature type="chain" id="PRO_5035966598" description="Peroxidase" evidence="17">
    <location>
        <begin position="32"/>
        <end position="339"/>
    </location>
</feature>
<keyword evidence="17" id="KW-0964">Secreted</keyword>
<keyword evidence="7 14" id="KW-0479">Metal-binding</keyword>
<dbReference type="PRINTS" id="PR00461">
    <property type="entry name" value="PLPEROXIDASE"/>
</dbReference>
<evidence type="ECO:0000256" key="17">
    <source>
        <dbReference type="RuleBase" id="RU362060"/>
    </source>
</evidence>
<feature type="domain" description="Plant heme peroxidase family profile" evidence="18">
    <location>
        <begin position="33"/>
        <end position="339"/>
    </location>
</feature>
<dbReference type="EMBL" id="CM026431">
    <property type="protein sequence ID" value="KAG0558188.1"/>
    <property type="molecule type" value="Genomic_DNA"/>
</dbReference>
<feature type="disulfide bond" evidence="16">
    <location>
        <begin position="76"/>
        <end position="81"/>
    </location>
</feature>
<dbReference type="InterPro" id="IPR002016">
    <property type="entry name" value="Haem_peroxidase"/>
</dbReference>
<dbReference type="AlphaFoldDB" id="A0A8T0GKD7"/>
<feature type="binding site" evidence="14">
    <location>
        <position position="78"/>
    </location>
    <ligand>
        <name>Ca(2+)</name>
        <dbReference type="ChEBI" id="CHEBI:29108"/>
        <label>1</label>
    </ligand>
</feature>
<protein>
    <recommendedName>
        <fullName evidence="4 17">Peroxidase</fullName>
        <ecNumber evidence="4 17">1.11.1.7</ecNumber>
    </recommendedName>
</protein>
<comment type="similarity">
    <text evidence="17">Belongs to the peroxidase family. Classical plant (class III) peroxidase subfamily.</text>
</comment>
<feature type="binding site" evidence="14">
    <location>
        <position position="82"/>
    </location>
    <ligand>
        <name>Ca(2+)</name>
        <dbReference type="ChEBI" id="CHEBI:29108"/>
        <label>1</label>
    </ligand>
</feature>
<evidence type="ECO:0000256" key="13">
    <source>
        <dbReference type="PIRSR" id="PIRSR600823-2"/>
    </source>
</evidence>
<comment type="catalytic activity">
    <reaction evidence="1 17">
        <text>2 a phenolic donor + H2O2 = 2 a phenolic radical donor + 2 H2O</text>
        <dbReference type="Rhea" id="RHEA:56136"/>
        <dbReference type="ChEBI" id="CHEBI:15377"/>
        <dbReference type="ChEBI" id="CHEBI:16240"/>
        <dbReference type="ChEBI" id="CHEBI:139520"/>
        <dbReference type="ChEBI" id="CHEBI:139521"/>
        <dbReference type="EC" id="1.11.1.7"/>
    </reaction>
</comment>
<keyword evidence="14 17" id="KW-0106">Calcium</keyword>
<evidence type="ECO:0000256" key="2">
    <source>
        <dbReference type="ARBA" id="ARBA00002322"/>
    </source>
</evidence>
<dbReference type="FunFam" id="1.10.420.10:FF:000001">
    <property type="entry name" value="Peroxidase"/>
    <property type="match status" value="1"/>
</dbReference>
<feature type="binding site" evidence="14">
    <location>
        <position position="267"/>
    </location>
    <ligand>
        <name>Ca(2+)</name>
        <dbReference type="ChEBI" id="CHEBI:29108"/>
        <label>2</label>
    </ligand>
</feature>
<dbReference type="SUPFAM" id="SSF48113">
    <property type="entry name" value="Heme-dependent peroxidases"/>
    <property type="match status" value="1"/>
</dbReference>
<keyword evidence="11 17" id="KW-0376">Hydrogen peroxide</keyword>
<dbReference type="Gene3D" id="1.10.520.10">
    <property type="match status" value="1"/>
</dbReference>
<feature type="active site" description="Proton acceptor" evidence="12">
    <location>
        <position position="74"/>
    </location>
</feature>
<evidence type="ECO:0000259" key="18">
    <source>
        <dbReference type="PROSITE" id="PS50873"/>
    </source>
</evidence>
<dbReference type="InterPro" id="IPR033905">
    <property type="entry name" value="Secretory_peroxidase"/>
</dbReference>
<evidence type="ECO:0000256" key="16">
    <source>
        <dbReference type="PIRSR" id="PIRSR600823-5"/>
    </source>
</evidence>
<evidence type="ECO:0000256" key="1">
    <source>
        <dbReference type="ARBA" id="ARBA00000189"/>
    </source>
</evidence>
<feature type="binding site" evidence="13">
    <location>
        <position position="175"/>
    </location>
    <ligand>
        <name>substrate</name>
    </ligand>
</feature>
<evidence type="ECO:0000256" key="14">
    <source>
        <dbReference type="PIRSR" id="PIRSR600823-3"/>
    </source>
</evidence>
<dbReference type="Gene3D" id="1.10.420.10">
    <property type="entry name" value="Peroxidase, domain 2"/>
    <property type="match status" value="1"/>
</dbReference>
<feature type="binding site" description="axial binding residue" evidence="14">
    <location>
        <position position="205"/>
    </location>
    <ligand>
        <name>heme b</name>
        <dbReference type="ChEBI" id="CHEBI:60344"/>
    </ligand>
    <ligandPart>
        <name>Fe</name>
        <dbReference type="ChEBI" id="CHEBI:18248"/>
    </ligandPart>
</feature>
<comment type="cofactor">
    <cofactor evidence="14 17">
        <name>Ca(2+)</name>
        <dbReference type="ChEBI" id="CHEBI:29108"/>
    </cofactor>
    <text evidence="14 17">Binds 2 calcium ions per subunit.</text>
</comment>
<evidence type="ECO:0000256" key="5">
    <source>
        <dbReference type="ARBA" id="ARBA00022559"/>
    </source>
</evidence>
<evidence type="ECO:0000256" key="15">
    <source>
        <dbReference type="PIRSR" id="PIRSR600823-4"/>
    </source>
</evidence>
<feature type="binding site" evidence="14">
    <location>
        <position position="97"/>
    </location>
    <ligand>
        <name>Ca(2+)</name>
        <dbReference type="ChEBI" id="CHEBI:29108"/>
        <label>1</label>
    </ligand>
</feature>
<dbReference type="GO" id="GO:0006979">
    <property type="term" value="P:response to oxidative stress"/>
    <property type="evidence" value="ECO:0007669"/>
    <property type="project" value="UniProtKB-UniRule"/>
</dbReference>
<evidence type="ECO:0000256" key="7">
    <source>
        <dbReference type="ARBA" id="ARBA00022723"/>
    </source>
</evidence>
<feature type="binding site" evidence="14">
    <location>
        <position position="262"/>
    </location>
    <ligand>
        <name>Ca(2+)</name>
        <dbReference type="ChEBI" id="CHEBI:29108"/>
        <label>2</label>
    </ligand>
</feature>
<evidence type="ECO:0000313" key="20">
    <source>
        <dbReference type="Proteomes" id="UP000822688"/>
    </source>
</evidence>
<comment type="function">
    <text evidence="2">Removal of H(2)O(2), oxidation of toxic reductants, biosynthesis and degradation of lignin, suberization, auxin catabolism, response to environmental stresses such as wounding, pathogen attack and oxidative stress. These functions might be dependent on each isozyme/isoform in each plant tissue.</text>
</comment>
<feature type="signal peptide" evidence="17">
    <location>
        <begin position="1"/>
        <end position="31"/>
    </location>
</feature>
<dbReference type="Pfam" id="PF00141">
    <property type="entry name" value="peroxidase"/>
    <property type="match status" value="1"/>
</dbReference>
<evidence type="ECO:0000256" key="10">
    <source>
        <dbReference type="ARBA" id="ARBA00023157"/>
    </source>
</evidence>
<dbReference type="PROSITE" id="PS00435">
    <property type="entry name" value="PEROXIDASE_1"/>
    <property type="match status" value="1"/>
</dbReference>
<keyword evidence="6 17" id="KW-0349">Heme</keyword>
<feature type="disulfide bond" evidence="16">
    <location>
        <begin position="129"/>
        <end position="335"/>
    </location>
</feature>
<dbReference type="GO" id="GO:0005576">
    <property type="term" value="C:extracellular region"/>
    <property type="evidence" value="ECO:0007669"/>
    <property type="project" value="UniProtKB-SubCell"/>
</dbReference>
<feature type="binding site" evidence="14">
    <location>
        <position position="259"/>
    </location>
    <ligand>
        <name>Ca(2+)</name>
        <dbReference type="ChEBI" id="CHEBI:29108"/>
        <label>2</label>
    </ligand>
</feature>
<name>A0A8T0GKD7_CERPU</name>
<dbReference type="GO" id="GO:0046872">
    <property type="term" value="F:metal ion binding"/>
    <property type="evidence" value="ECO:0007669"/>
    <property type="project" value="UniProtKB-UniRule"/>
</dbReference>
<keyword evidence="9 14" id="KW-0408">Iron</keyword>
<keyword evidence="10 16" id="KW-1015">Disulfide bond</keyword>
<keyword evidence="17" id="KW-0732">Signal</keyword>
<dbReference type="GO" id="GO:0020037">
    <property type="term" value="F:heme binding"/>
    <property type="evidence" value="ECO:0007669"/>
    <property type="project" value="UniProtKB-UniRule"/>
</dbReference>
<keyword evidence="8 17" id="KW-0560">Oxidoreductase</keyword>
<feature type="binding site" evidence="14">
    <location>
        <position position="80"/>
    </location>
    <ligand>
        <name>Ca(2+)</name>
        <dbReference type="ChEBI" id="CHEBI:29108"/>
        <label>1</label>
    </ligand>
</feature>
<feature type="binding site" evidence="14">
    <location>
        <position position="206"/>
    </location>
    <ligand>
        <name>Ca(2+)</name>
        <dbReference type="ChEBI" id="CHEBI:29108"/>
        <label>2</label>
    </ligand>
</feature>
<dbReference type="Proteomes" id="UP000822688">
    <property type="component" value="Chromosome 10"/>
</dbReference>
<dbReference type="GO" id="GO:0042744">
    <property type="term" value="P:hydrogen peroxide catabolic process"/>
    <property type="evidence" value="ECO:0007669"/>
    <property type="project" value="UniProtKB-KW"/>
</dbReference>
<keyword evidence="5 17" id="KW-0575">Peroxidase</keyword>
<dbReference type="PANTHER" id="PTHR31517">
    <property type="match status" value="1"/>
</dbReference>
<comment type="similarity">
    <text evidence="3">Belongs to the peroxidase family. Ascorbate peroxidase subfamily.</text>
</comment>
<dbReference type="PROSITE" id="PS50873">
    <property type="entry name" value="PEROXIDASE_4"/>
    <property type="match status" value="1"/>
</dbReference>
<gene>
    <name evidence="19" type="ORF">KC19_10G011000</name>
</gene>
<evidence type="ECO:0000256" key="12">
    <source>
        <dbReference type="PIRSR" id="PIRSR600823-1"/>
    </source>
</evidence>
<evidence type="ECO:0000256" key="6">
    <source>
        <dbReference type="ARBA" id="ARBA00022617"/>
    </source>
</evidence>
<dbReference type="PANTHER" id="PTHR31517:SF84">
    <property type="entry name" value="PEROXIDASE"/>
    <property type="match status" value="1"/>
</dbReference>
<evidence type="ECO:0000256" key="11">
    <source>
        <dbReference type="ARBA" id="ARBA00023324"/>
    </source>
</evidence>
<feature type="site" description="Transition state stabilizer" evidence="15">
    <location>
        <position position="70"/>
    </location>
</feature>
<sequence length="339" mass="36617">MGGLRYGRSTTAAVVHIVVATLVLQAQVLLGQDIFVGFYDQSCPQAESIVTQTVKEFNSQDPTTPAALLRLLFHDCFVEGCDASILLDSTPANPNIEKMASPNLTVRGYEVIDKAKERLEAACPQTVSCADIVALAARDGAVLAGLNFQGLPLTMATGRWDGRVSSMDAANSALPSSKSNVQQLTSQFGNKGLSQDEMVTLSGAHTIGKAHCVNFMDRLYDFPGSPNGVDPTLDPAYAAQLQAQCPRGNPNQNTVVDLDQSTPFVMDNNYYSNGFAGKVLFGSDMALFHDFETQFTSNLNVVNGMTWNQKFGNALAQMAAIELKDEFDGEVRLNCRRIN</sequence>
<feature type="disulfide bond" evidence="16">
    <location>
        <begin position="43"/>
        <end position="123"/>
    </location>
</feature>
<dbReference type="FunFam" id="1.10.520.10:FF:000008">
    <property type="entry name" value="Peroxidase"/>
    <property type="match status" value="1"/>
</dbReference>
<comment type="cofactor">
    <cofactor evidence="14 17">
        <name>heme b</name>
        <dbReference type="ChEBI" id="CHEBI:60344"/>
    </cofactor>
    <text evidence="14 17">Binds 1 heme b (iron(II)-protoporphyrin IX) group per subunit.</text>
</comment>
<keyword evidence="20" id="KW-1185">Reference proteome</keyword>
<dbReference type="InterPro" id="IPR000823">
    <property type="entry name" value="Peroxidase_pln"/>
</dbReference>
<dbReference type="CDD" id="cd00693">
    <property type="entry name" value="secretory_peroxidase"/>
    <property type="match status" value="1"/>
</dbReference>
<evidence type="ECO:0000313" key="19">
    <source>
        <dbReference type="EMBL" id="KAG0558188.1"/>
    </source>
</evidence>
<reference evidence="19" key="1">
    <citation type="submission" date="2020-06" db="EMBL/GenBank/DDBJ databases">
        <title>WGS assembly of Ceratodon purpureus strain R40.</title>
        <authorList>
            <person name="Carey S.B."/>
            <person name="Jenkins J."/>
            <person name="Shu S."/>
            <person name="Lovell J.T."/>
            <person name="Sreedasyam A."/>
            <person name="Maumus F."/>
            <person name="Tiley G.P."/>
            <person name="Fernandez-Pozo N."/>
            <person name="Barry K."/>
            <person name="Chen C."/>
            <person name="Wang M."/>
            <person name="Lipzen A."/>
            <person name="Daum C."/>
            <person name="Saski C.A."/>
            <person name="Payton A.C."/>
            <person name="Mcbreen J.C."/>
            <person name="Conrad R.E."/>
            <person name="Kollar L.M."/>
            <person name="Olsson S."/>
            <person name="Huttunen S."/>
            <person name="Landis J.B."/>
            <person name="Wickett N.J."/>
            <person name="Johnson M.G."/>
            <person name="Rensing S.A."/>
            <person name="Grimwood J."/>
            <person name="Schmutz J."/>
            <person name="Mcdaniel S.F."/>
        </authorList>
    </citation>
    <scope>NUCLEOTIDE SEQUENCE</scope>
    <source>
        <strain evidence="19">R40</strain>
    </source>
</reference>
<dbReference type="InterPro" id="IPR010255">
    <property type="entry name" value="Haem_peroxidase_sf"/>
</dbReference>
<feature type="binding site" evidence="14">
    <location>
        <position position="84"/>
    </location>
    <ligand>
        <name>Ca(2+)</name>
        <dbReference type="ChEBI" id="CHEBI:29108"/>
        <label>1</label>
    </ligand>
</feature>
<dbReference type="GO" id="GO:0140825">
    <property type="term" value="F:lactoperoxidase activity"/>
    <property type="evidence" value="ECO:0007669"/>
    <property type="project" value="UniProtKB-EC"/>
</dbReference>
<proteinExistence type="inferred from homology"/>
<comment type="caution">
    <text evidence="19">The sequence shown here is derived from an EMBL/GenBank/DDBJ whole genome shotgun (WGS) entry which is preliminary data.</text>
</comment>
<evidence type="ECO:0000256" key="8">
    <source>
        <dbReference type="ARBA" id="ARBA00023002"/>
    </source>
</evidence>
<comment type="subcellular location">
    <subcellularLocation>
        <location evidence="17">Secreted</location>
    </subcellularLocation>
</comment>
<dbReference type="EC" id="1.11.1.7" evidence="4 17"/>
<evidence type="ECO:0000256" key="3">
    <source>
        <dbReference type="ARBA" id="ARBA00006873"/>
    </source>
</evidence>
<organism evidence="19 20">
    <name type="scientific">Ceratodon purpureus</name>
    <name type="common">Fire moss</name>
    <name type="synonym">Dicranum purpureum</name>
    <dbReference type="NCBI Taxonomy" id="3225"/>
    <lineage>
        <taxon>Eukaryota</taxon>
        <taxon>Viridiplantae</taxon>
        <taxon>Streptophyta</taxon>
        <taxon>Embryophyta</taxon>
        <taxon>Bryophyta</taxon>
        <taxon>Bryophytina</taxon>
        <taxon>Bryopsida</taxon>
        <taxon>Dicranidae</taxon>
        <taxon>Pseudoditrichales</taxon>
        <taxon>Ditrichaceae</taxon>
        <taxon>Ceratodon</taxon>
    </lineage>
</organism>
<dbReference type="PRINTS" id="PR00458">
    <property type="entry name" value="PEROXIDASE"/>
</dbReference>
<evidence type="ECO:0000256" key="9">
    <source>
        <dbReference type="ARBA" id="ARBA00023004"/>
    </source>
</evidence>
<evidence type="ECO:0000256" key="4">
    <source>
        <dbReference type="ARBA" id="ARBA00012313"/>
    </source>
</evidence>
<accession>A0A8T0GKD7</accession>
<dbReference type="OrthoDB" id="2113341at2759"/>
<dbReference type="InterPro" id="IPR019793">
    <property type="entry name" value="Peroxidases_heam-ligand_BS"/>
</dbReference>